<keyword evidence="1 3" id="KW-0547">Nucleotide-binding</keyword>
<dbReference type="GO" id="GO:0009338">
    <property type="term" value="C:exodeoxyribonuclease V complex"/>
    <property type="evidence" value="ECO:0007669"/>
    <property type="project" value="TreeGrafter"/>
</dbReference>
<dbReference type="GO" id="GO:0003677">
    <property type="term" value="F:DNA binding"/>
    <property type="evidence" value="ECO:0007669"/>
    <property type="project" value="UniProtKB-UniRule"/>
</dbReference>
<evidence type="ECO:0000256" key="3">
    <source>
        <dbReference type="HAMAP-Rule" id="MF_01488"/>
    </source>
</evidence>
<dbReference type="GO" id="GO:0043139">
    <property type="term" value="F:5'-3' DNA helicase activity"/>
    <property type="evidence" value="ECO:0007669"/>
    <property type="project" value="UniProtKB-UniRule"/>
</dbReference>
<comment type="caution">
    <text evidence="6">The sequence shown here is derived from an EMBL/GenBank/DDBJ whole genome shotgun (WGS) entry which is preliminary data.</text>
</comment>
<dbReference type="InterPro" id="IPR055446">
    <property type="entry name" value="RecD2_N_OB"/>
</dbReference>
<dbReference type="InterPro" id="IPR006345">
    <property type="entry name" value="RecD2"/>
</dbReference>
<feature type="coiled-coil region" evidence="4">
    <location>
        <begin position="246"/>
        <end position="273"/>
    </location>
</feature>
<organism evidence="6 7">
    <name type="scientific">Virgibacillus indicus</name>
    <dbReference type="NCBI Taxonomy" id="2024554"/>
    <lineage>
        <taxon>Bacteria</taxon>
        <taxon>Bacillati</taxon>
        <taxon>Bacillota</taxon>
        <taxon>Bacilli</taxon>
        <taxon>Bacillales</taxon>
        <taxon>Bacillaceae</taxon>
        <taxon>Virgibacillus</taxon>
    </lineage>
</organism>
<evidence type="ECO:0000256" key="1">
    <source>
        <dbReference type="ARBA" id="ARBA00022741"/>
    </source>
</evidence>
<dbReference type="PANTHER" id="PTHR43788:SF6">
    <property type="entry name" value="DNA HELICASE B"/>
    <property type="match status" value="1"/>
</dbReference>
<feature type="domain" description="AAA+ ATPase" evidence="5">
    <location>
        <begin position="334"/>
        <end position="482"/>
    </location>
</feature>
<keyword evidence="4" id="KW-0175">Coiled coil</keyword>
<dbReference type="Pfam" id="PF13245">
    <property type="entry name" value="AAA_19"/>
    <property type="match status" value="1"/>
</dbReference>
<dbReference type="Pfam" id="PF13538">
    <property type="entry name" value="UvrD_C_2"/>
    <property type="match status" value="1"/>
</dbReference>
<dbReference type="CDD" id="cd17933">
    <property type="entry name" value="DEXSc_RecD-like"/>
    <property type="match status" value="1"/>
</dbReference>
<dbReference type="NCBIfam" id="TIGR01448">
    <property type="entry name" value="recD_rel"/>
    <property type="match status" value="1"/>
</dbReference>
<dbReference type="EMBL" id="NPMS01000003">
    <property type="protein sequence ID" value="OZU89022.1"/>
    <property type="molecule type" value="Genomic_DNA"/>
</dbReference>
<dbReference type="InterPro" id="IPR027417">
    <property type="entry name" value="P-loop_NTPase"/>
</dbReference>
<gene>
    <name evidence="3" type="primary">recD2</name>
    <name evidence="6" type="ORF">CIL03_08370</name>
</gene>
<dbReference type="PANTHER" id="PTHR43788">
    <property type="entry name" value="DNA2/NAM7 HELICASE FAMILY MEMBER"/>
    <property type="match status" value="1"/>
</dbReference>
<comment type="function">
    <text evidence="3">DNA-dependent ATPase and ATP-dependent 5'-3' DNA helicase. Has no activity on blunt DNA or DNA with 3'-overhangs, requires at least 10 bases of 5'-ssDNA for helicase activity.</text>
</comment>
<evidence type="ECO:0000313" key="7">
    <source>
        <dbReference type="Proteomes" id="UP000216498"/>
    </source>
</evidence>
<dbReference type="SUPFAM" id="SSF47781">
    <property type="entry name" value="RuvA domain 2-like"/>
    <property type="match status" value="1"/>
</dbReference>
<dbReference type="InterPro" id="IPR029493">
    <property type="entry name" value="RecD2-like_HHH"/>
</dbReference>
<dbReference type="Gene3D" id="1.10.10.2220">
    <property type="match status" value="1"/>
</dbReference>
<dbReference type="GO" id="GO:0017116">
    <property type="term" value="F:single-stranded DNA helicase activity"/>
    <property type="evidence" value="ECO:0007669"/>
    <property type="project" value="TreeGrafter"/>
</dbReference>
<proteinExistence type="inferred from homology"/>
<evidence type="ECO:0000313" key="6">
    <source>
        <dbReference type="EMBL" id="OZU89022.1"/>
    </source>
</evidence>
<dbReference type="Pfam" id="PF23139">
    <property type="entry name" value="OB_YrrC"/>
    <property type="match status" value="1"/>
</dbReference>
<dbReference type="InterPro" id="IPR050534">
    <property type="entry name" value="Coronavir_polyprotein_1ab"/>
</dbReference>
<keyword evidence="3" id="KW-0413">Isomerase</keyword>
<dbReference type="SMART" id="SM00382">
    <property type="entry name" value="AAA"/>
    <property type="match status" value="1"/>
</dbReference>
<dbReference type="OrthoDB" id="9803432at2"/>
<dbReference type="Pfam" id="PF14490">
    <property type="entry name" value="HHH_RecD2"/>
    <property type="match status" value="1"/>
</dbReference>
<dbReference type="CDD" id="cd18809">
    <property type="entry name" value="SF1_C_RecD"/>
    <property type="match status" value="1"/>
</dbReference>
<keyword evidence="3" id="KW-0238">DNA-binding</keyword>
<dbReference type="InterPro" id="IPR010994">
    <property type="entry name" value="RuvA_2-like"/>
</dbReference>
<comment type="catalytic activity">
    <reaction evidence="3">
        <text>ATP + H2O = ADP + phosphate + H(+)</text>
        <dbReference type="Rhea" id="RHEA:13065"/>
        <dbReference type="ChEBI" id="CHEBI:15377"/>
        <dbReference type="ChEBI" id="CHEBI:15378"/>
        <dbReference type="ChEBI" id="CHEBI:30616"/>
        <dbReference type="ChEBI" id="CHEBI:43474"/>
        <dbReference type="ChEBI" id="CHEBI:456216"/>
        <dbReference type="EC" id="5.6.2.3"/>
    </reaction>
</comment>
<dbReference type="InterPro" id="IPR003593">
    <property type="entry name" value="AAA+_ATPase"/>
</dbReference>
<dbReference type="HAMAP" id="MF_01488">
    <property type="entry name" value="RecD2"/>
    <property type="match status" value="1"/>
</dbReference>
<keyword evidence="2 3" id="KW-0067">ATP-binding</keyword>
<evidence type="ECO:0000256" key="4">
    <source>
        <dbReference type="SAM" id="Coils"/>
    </source>
</evidence>
<dbReference type="GO" id="GO:0005524">
    <property type="term" value="F:ATP binding"/>
    <property type="evidence" value="ECO:0007669"/>
    <property type="project" value="UniProtKB-UniRule"/>
</dbReference>
<sequence length="735" mass="83086">MIEFTGYISKILYRNDDFVIAILKTDKEEIKIVGSIYGIEKGEELAVKGTWEKHPKFGRQLILEQWERVIPQDEEQIHAFLCSPMVKGCGKKQANAIVNVFGKDALEVIINDGESCLLGIDGIGPKRAGKIVQSVVSTFEVQKVVASLLIYGITTNMALRVYKEYGSDSMSILKINPYKLMDMDLVGFLKADEIAKRMGLMPASGYRIEACLKYMLKKLCFKTGHTYIQDINLYKETEKALNHNSSESEKITMEELQNSINNLEEKYIVIEDGCVYPKFLYYQEDKLARKLTNLRGSRDGGAMPFSEKRLEQYQKKHGLILSEKQRESIRKLFEKQLLILTGGPGTGKTTVIRAMIDIYKQVYSNNEISLVAPTGRASRKLSEIAGCEASTIHRLLGYRKGQPPEYNAENKLTCKLLVIDEMSMVDLSLAYHLLEAIDNKTKILFVGDTDQLPSVSPGNVLGDMIDAGLPTVRLTKVFRQAEESQIISNAHRVNKGNSIIVNEDRDDFFFILQNSPERINQTIVKSAIRFTELGYSLSEIQILSPMKKGVVGTIALNHELREALNPANNSKKELQVSKRVFREGDKVIQIKNNYDKQVFNGDIGIISEISTHEEKDRKSFEIMKVDFAGKSIKYHRQDLKELELGYSITVHKSQGGEAAVVIIPVTTSHYTMLARNLIYTGITRAKEKMVFVGTNEAIQMAVGKNDTRKRNSRLAKRILFYDAERRRLSLNEVTP</sequence>
<evidence type="ECO:0000256" key="2">
    <source>
        <dbReference type="ARBA" id="ARBA00022840"/>
    </source>
</evidence>
<dbReference type="Proteomes" id="UP000216498">
    <property type="component" value="Unassembled WGS sequence"/>
</dbReference>
<dbReference type="Gene3D" id="2.30.30.940">
    <property type="match status" value="1"/>
</dbReference>
<comment type="similarity">
    <text evidence="3">Belongs to the RecD family. RecD2 subfamily.</text>
</comment>
<dbReference type="GO" id="GO:0006310">
    <property type="term" value="P:DNA recombination"/>
    <property type="evidence" value="ECO:0007669"/>
    <property type="project" value="InterPro"/>
</dbReference>
<protein>
    <recommendedName>
        <fullName evidence="3">ATP-dependent RecD2 DNA helicase</fullName>
        <ecNumber evidence="3">5.6.2.3</ecNumber>
    </recommendedName>
    <alternativeName>
        <fullName evidence="3">DNA 5'-3' helicase subunit RecD2</fullName>
    </alternativeName>
</protein>
<keyword evidence="7" id="KW-1185">Reference proteome</keyword>
<dbReference type="InterPro" id="IPR041451">
    <property type="entry name" value="RecD2_SH13"/>
</dbReference>
<name>A0A265NAG7_9BACI</name>
<dbReference type="RefSeq" id="WP_094885380.1">
    <property type="nucleotide sequence ID" value="NZ_NPMS01000003.1"/>
</dbReference>
<dbReference type="Pfam" id="PF18335">
    <property type="entry name" value="SH3_13"/>
    <property type="match status" value="1"/>
</dbReference>
<dbReference type="Gene3D" id="3.40.50.300">
    <property type="entry name" value="P-loop containing nucleotide triphosphate hydrolases"/>
    <property type="match status" value="2"/>
</dbReference>
<keyword evidence="3" id="KW-0378">Hydrolase</keyword>
<reference evidence="6 7" key="1">
    <citation type="submission" date="2017-08" db="EMBL/GenBank/DDBJ databases">
        <title>Virgibacillus indicus sp. nov. and Virgibacillus profoundi sp. nov, two moderately halophilic bacteria isolated from marine sediment by using the Microfluidic Streak Plate.</title>
        <authorList>
            <person name="Xu B."/>
            <person name="Hu B."/>
            <person name="Wang J."/>
            <person name="Zhu Y."/>
            <person name="Huang L."/>
            <person name="Du W."/>
            <person name="Huang Y."/>
        </authorList>
    </citation>
    <scope>NUCLEOTIDE SEQUENCE [LARGE SCALE GENOMIC DNA]</scope>
    <source>
        <strain evidence="6 7">IO3-P2-C2</strain>
    </source>
</reference>
<evidence type="ECO:0000259" key="5">
    <source>
        <dbReference type="SMART" id="SM00382"/>
    </source>
</evidence>
<accession>A0A265NAG7</accession>
<feature type="binding site" evidence="3">
    <location>
        <begin position="345"/>
        <end position="349"/>
    </location>
    <ligand>
        <name>ATP</name>
        <dbReference type="ChEBI" id="CHEBI:30616"/>
    </ligand>
</feature>
<dbReference type="SUPFAM" id="SSF52540">
    <property type="entry name" value="P-loop containing nucleoside triphosphate hydrolases"/>
    <property type="match status" value="2"/>
</dbReference>
<dbReference type="InterPro" id="IPR027785">
    <property type="entry name" value="UvrD-like_helicase_C"/>
</dbReference>
<dbReference type="EC" id="5.6.2.3" evidence="3"/>
<keyword evidence="3 6" id="KW-0347">Helicase</keyword>
<dbReference type="AlphaFoldDB" id="A0A265NAG7"/>
<dbReference type="GO" id="GO:0016887">
    <property type="term" value="F:ATP hydrolysis activity"/>
    <property type="evidence" value="ECO:0007669"/>
    <property type="project" value="RHEA"/>
</dbReference>